<dbReference type="Proteomes" id="UP000046393">
    <property type="component" value="Unplaced"/>
</dbReference>
<protein>
    <submittedName>
        <fullName evidence="3">Activin_recp domain-containing protein</fullName>
    </submittedName>
</protein>
<evidence type="ECO:0000313" key="3">
    <source>
        <dbReference type="WBParaSite" id="SMUV_0000730301-mRNA-1"/>
    </source>
</evidence>
<proteinExistence type="predicted"/>
<evidence type="ECO:0000256" key="1">
    <source>
        <dbReference type="SAM" id="MobiDB-lite"/>
    </source>
</evidence>
<sequence length="298" mass="32722">MLLSPEATAIVCYQCDAVDVANNNCSTAQNCTGKACVILLDLLLAVKYQSEPGSYLYNLCNTENVTLCAKNDGTFCLNEQANSASTSTFCVHDLPVNLEVNISDNRSCWMDPDKIGKHCICGQNMCNKPRDPSASLNEKETLPISNATLIKNNPLIDYDDTWDDDDNGMNSKPLPGNLLFLNAADTDPRIAGDSSKNNEFGDSDLVPIDHANYEYDDEKIITKGQQTVSTTERKLHYHSYGSSPSASKVNNEHHHQLHHSTTEEPSYTTEKPNSGKCSIPPVFLLFFSSVAAVARLFS</sequence>
<feature type="compositionally biased region" description="Polar residues" evidence="1">
    <location>
        <begin position="240"/>
        <end position="249"/>
    </location>
</feature>
<name>A0A0N5ARF5_9BILA</name>
<feature type="region of interest" description="Disordered" evidence="1">
    <location>
        <begin position="238"/>
        <end position="273"/>
    </location>
</feature>
<keyword evidence="2" id="KW-1185">Reference proteome</keyword>
<evidence type="ECO:0000313" key="2">
    <source>
        <dbReference type="Proteomes" id="UP000046393"/>
    </source>
</evidence>
<dbReference type="AlphaFoldDB" id="A0A0N5ARF5"/>
<reference evidence="3" key="1">
    <citation type="submission" date="2017-02" db="UniProtKB">
        <authorList>
            <consortium name="WormBaseParasite"/>
        </authorList>
    </citation>
    <scope>IDENTIFICATION</scope>
</reference>
<dbReference type="WBParaSite" id="SMUV_0000730301-mRNA-1">
    <property type="protein sequence ID" value="SMUV_0000730301-mRNA-1"/>
    <property type="gene ID" value="SMUV_0000730301"/>
</dbReference>
<feature type="compositionally biased region" description="Polar residues" evidence="1">
    <location>
        <begin position="263"/>
        <end position="273"/>
    </location>
</feature>
<organism evidence="2 3">
    <name type="scientific">Syphacia muris</name>
    <dbReference type="NCBI Taxonomy" id="451379"/>
    <lineage>
        <taxon>Eukaryota</taxon>
        <taxon>Metazoa</taxon>
        <taxon>Ecdysozoa</taxon>
        <taxon>Nematoda</taxon>
        <taxon>Chromadorea</taxon>
        <taxon>Rhabditida</taxon>
        <taxon>Spirurina</taxon>
        <taxon>Oxyuridomorpha</taxon>
        <taxon>Oxyuroidea</taxon>
        <taxon>Oxyuridae</taxon>
        <taxon>Syphacia</taxon>
    </lineage>
</organism>
<accession>A0A0N5ARF5</accession>